<dbReference type="InterPro" id="IPR027417">
    <property type="entry name" value="P-loop_NTPase"/>
</dbReference>
<proteinExistence type="predicted"/>
<accession>A0A831PSL0</accession>
<comment type="caution">
    <text evidence="4">The sequence shown here is derived from an EMBL/GenBank/DDBJ whole genome shotgun (WGS) entry which is preliminary data.</text>
</comment>
<dbReference type="PANTHER" id="PTHR42711:SF13">
    <property type="entry name" value="ABC TRANSPORTER, ATP-BINDING PROTEIN"/>
    <property type="match status" value="1"/>
</dbReference>
<feature type="non-terminal residue" evidence="4">
    <location>
        <position position="1"/>
    </location>
</feature>
<dbReference type="Proteomes" id="UP000885648">
    <property type="component" value="Unassembled WGS sequence"/>
</dbReference>
<evidence type="ECO:0000256" key="1">
    <source>
        <dbReference type="ARBA" id="ARBA00022448"/>
    </source>
</evidence>
<dbReference type="Gene3D" id="3.40.50.300">
    <property type="entry name" value="P-loop containing nucleotide triphosphate hydrolases"/>
    <property type="match status" value="1"/>
</dbReference>
<organism evidence="4">
    <name type="scientific">Methanofollis liminatans</name>
    <dbReference type="NCBI Taxonomy" id="2201"/>
    <lineage>
        <taxon>Archaea</taxon>
        <taxon>Methanobacteriati</taxon>
        <taxon>Methanobacteriota</taxon>
        <taxon>Stenosarchaea group</taxon>
        <taxon>Methanomicrobia</taxon>
        <taxon>Methanomicrobiales</taxon>
        <taxon>Methanomicrobiaceae</taxon>
        <taxon>Methanofollis</taxon>
    </lineage>
</organism>
<evidence type="ECO:0000256" key="2">
    <source>
        <dbReference type="ARBA" id="ARBA00022741"/>
    </source>
</evidence>
<keyword evidence="2" id="KW-0547">Nucleotide-binding</keyword>
<dbReference type="EMBL" id="DSBY01000193">
    <property type="protein sequence ID" value="HDS63395.1"/>
    <property type="molecule type" value="Genomic_DNA"/>
</dbReference>
<dbReference type="SUPFAM" id="SSF52540">
    <property type="entry name" value="P-loop containing nucleoside triphosphate hydrolases"/>
    <property type="match status" value="1"/>
</dbReference>
<keyword evidence="1" id="KW-0813">Transport</keyword>
<dbReference type="PANTHER" id="PTHR42711">
    <property type="entry name" value="ABC TRANSPORTER ATP-BINDING PROTEIN"/>
    <property type="match status" value="1"/>
</dbReference>
<evidence type="ECO:0000313" key="4">
    <source>
        <dbReference type="EMBL" id="HDS63395.1"/>
    </source>
</evidence>
<dbReference type="GO" id="GO:0005524">
    <property type="term" value="F:ATP binding"/>
    <property type="evidence" value="ECO:0007669"/>
    <property type="project" value="UniProtKB-KW"/>
</dbReference>
<gene>
    <name evidence="4" type="ORF">ENN52_04605</name>
</gene>
<dbReference type="InterPro" id="IPR050763">
    <property type="entry name" value="ABC_transporter_ATP-binding"/>
</dbReference>
<evidence type="ECO:0000256" key="3">
    <source>
        <dbReference type="ARBA" id="ARBA00022840"/>
    </source>
</evidence>
<name>A0A831PSL0_9EURY</name>
<keyword evidence="3 4" id="KW-0067">ATP-binding</keyword>
<sequence length="135" mass="14411">ILEMLRDLNAAGTTIFLTTHNMEEANSLCDRVAIMRKGRIVALDAPERLKMAIERLHTVEVSFDGQVEAGALAALPGIVSADREGDRWVIATGDVDAVVRALVGFAGGEGLRIVRLNTPAPTLDEAFLILTEGTG</sequence>
<protein>
    <submittedName>
        <fullName evidence="4">ATP-binding protein</fullName>
    </submittedName>
</protein>
<dbReference type="AlphaFoldDB" id="A0A831PSL0"/>
<reference evidence="4" key="1">
    <citation type="journal article" date="2020" name="mSystems">
        <title>Genome- and Community-Level Interaction Insights into Carbon Utilization and Element Cycling Functions of Hydrothermarchaeota in Hydrothermal Sediment.</title>
        <authorList>
            <person name="Zhou Z."/>
            <person name="Liu Y."/>
            <person name="Xu W."/>
            <person name="Pan J."/>
            <person name="Luo Z.H."/>
            <person name="Li M."/>
        </authorList>
    </citation>
    <scope>NUCLEOTIDE SEQUENCE</scope>
    <source>
        <strain evidence="4">SpSt-1183</strain>
    </source>
</reference>